<reference evidence="3 4" key="1">
    <citation type="submission" date="2019-03" db="EMBL/GenBank/DDBJ databases">
        <title>Ruegeria lutea sp. nov., a novel strain, isolated from marine sediment, the Masan Bay, South Korea.</title>
        <authorList>
            <person name="Kim J."/>
            <person name="Kim D.-Y."/>
            <person name="Lee S.-S."/>
        </authorList>
    </citation>
    <scope>NUCLEOTIDE SEQUENCE [LARGE SCALE GENOMIC DNA]</scope>
    <source>
        <strain evidence="3 4">318-1</strain>
    </source>
</reference>
<accession>A0A4R5V6B4</accession>
<dbReference type="OrthoDB" id="9792185at2"/>
<dbReference type="InterPro" id="IPR006058">
    <property type="entry name" value="2Fe2S_fd_BS"/>
</dbReference>
<gene>
    <name evidence="3" type="ORF">E1832_11150</name>
</gene>
<dbReference type="InterPro" id="IPR017938">
    <property type="entry name" value="Riboflavin_synthase-like_b-brl"/>
</dbReference>
<dbReference type="RefSeq" id="WP_133359827.1">
    <property type="nucleotide sequence ID" value="NZ_SMUV01000065.1"/>
</dbReference>
<dbReference type="SUPFAM" id="SSF52343">
    <property type="entry name" value="Ferredoxin reductase-like, C-terminal NADP-linked domain"/>
    <property type="match status" value="1"/>
</dbReference>
<dbReference type="InterPro" id="IPR050415">
    <property type="entry name" value="MRET"/>
</dbReference>
<dbReference type="Gene3D" id="3.10.20.30">
    <property type="match status" value="1"/>
</dbReference>
<protein>
    <submittedName>
        <fullName evidence="3">Oxidoreductase</fullName>
    </submittedName>
</protein>
<sequence>MTQELIIDGIRDETDTIREFTLRAADDGALPAHGAGAHLKFDLGAIGTRSYSLIDWPGDAPGTLRIAVQREDGGQGGSRHMHSLQPGDRLRAETPDNDFPLGAHDGPALLLAGGIGITPLISMASALDAAGRPFALHYCARSRGVMGFADALASAFGDRVGFHFDDETPLDLATLFAGLDPATHLYVCGPKGMIEAARAAANAAGLPDAQIHFELFTTPQPQDGDTAFEVEIASTGQVFTVPPGRTIIEVLEDGGLDLIYDCQRGDCGICQTEVLEGTPDHRDVVLSDAEKAEGKLMQICVSRAKSAKLVLDL</sequence>
<dbReference type="PRINTS" id="PR00409">
    <property type="entry name" value="PHDIOXRDTASE"/>
</dbReference>
<dbReference type="GO" id="GO:0016491">
    <property type="term" value="F:oxidoreductase activity"/>
    <property type="evidence" value="ECO:0007669"/>
    <property type="project" value="InterPro"/>
</dbReference>
<evidence type="ECO:0000259" key="2">
    <source>
        <dbReference type="PROSITE" id="PS51384"/>
    </source>
</evidence>
<dbReference type="InterPro" id="IPR017927">
    <property type="entry name" value="FAD-bd_FR_type"/>
</dbReference>
<dbReference type="PANTHER" id="PTHR47354:SF2">
    <property type="entry name" value="BLR2392 PROTEIN"/>
    <property type="match status" value="1"/>
</dbReference>
<keyword evidence="4" id="KW-1185">Reference proteome</keyword>
<dbReference type="InterPro" id="IPR036010">
    <property type="entry name" value="2Fe-2S_ferredoxin-like_sf"/>
</dbReference>
<dbReference type="InterPro" id="IPR001041">
    <property type="entry name" value="2Fe-2S_ferredoxin-type"/>
</dbReference>
<evidence type="ECO:0000259" key="1">
    <source>
        <dbReference type="PROSITE" id="PS51085"/>
    </source>
</evidence>
<proteinExistence type="predicted"/>
<dbReference type="SUPFAM" id="SSF63380">
    <property type="entry name" value="Riboflavin synthase domain-like"/>
    <property type="match status" value="1"/>
</dbReference>
<dbReference type="Gene3D" id="2.40.30.10">
    <property type="entry name" value="Translation factors"/>
    <property type="match status" value="1"/>
</dbReference>
<dbReference type="Proteomes" id="UP000295301">
    <property type="component" value="Unassembled WGS sequence"/>
</dbReference>
<dbReference type="CDD" id="cd00207">
    <property type="entry name" value="fer2"/>
    <property type="match status" value="1"/>
</dbReference>
<evidence type="ECO:0000313" key="4">
    <source>
        <dbReference type="Proteomes" id="UP000295301"/>
    </source>
</evidence>
<dbReference type="EMBL" id="SMUV01000065">
    <property type="protein sequence ID" value="TDK47434.1"/>
    <property type="molecule type" value="Genomic_DNA"/>
</dbReference>
<dbReference type="Gene3D" id="3.40.50.80">
    <property type="entry name" value="Nucleotide-binding domain of ferredoxin-NADP reductase (FNR) module"/>
    <property type="match status" value="1"/>
</dbReference>
<dbReference type="CDD" id="cd06185">
    <property type="entry name" value="PDR_like"/>
    <property type="match status" value="1"/>
</dbReference>
<dbReference type="PROSITE" id="PS51384">
    <property type="entry name" value="FAD_FR"/>
    <property type="match status" value="1"/>
</dbReference>
<dbReference type="PROSITE" id="PS00197">
    <property type="entry name" value="2FE2S_FER_1"/>
    <property type="match status" value="1"/>
</dbReference>
<dbReference type="PANTHER" id="PTHR47354">
    <property type="entry name" value="NADH OXIDOREDUCTASE HCR"/>
    <property type="match status" value="1"/>
</dbReference>
<comment type="caution">
    <text evidence="3">The sequence shown here is derived from an EMBL/GenBank/DDBJ whole genome shotgun (WGS) entry which is preliminary data.</text>
</comment>
<dbReference type="SUPFAM" id="SSF54292">
    <property type="entry name" value="2Fe-2S ferredoxin-like"/>
    <property type="match status" value="1"/>
</dbReference>
<dbReference type="PROSITE" id="PS51085">
    <property type="entry name" value="2FE2S_FER_2"/>
    <property type="match status" value="1"/>
</dbReference>
<dbReference type="InterPro" id="IPR039261">
    <property type="entry name" value="FNR_nucleotide-bd"/>
</dbReference>
<feature type="domain" description="FAD-binding FR-type" evidence="2">
    <location>
        <begin position="1"/>
        <end position="102"/>
    </location>
</feature>
<feature type="domain" description="2Fe-2S ferredoxin-type" evidence="1">
    <location>
        <begin position="228"/>
        <end position="313"/>
    </location>
</feature>
<dbReference type="AlphaFoldDB" id="A0A4R5V6B4"/>
<name>A0A4R5V6B4_9RHOB</name>
<evidence type="ECO:0000313" key="3">
    <source>
        <dbReference type="EMBL" id="TDK47434.1"/>
    </source>
</evidence>
<organism evidence="3 4">
    <name type="scientific">Antarcticimicrobium luteum</name>
    <dbReference type="NCBI Taxonomy" id="2547397"/>
    <lineage>
        <taxon>Bacteria</taxon>
        <taxon>Pseudomonadati</taxon>
        <taxon>Pseudomonadota</taxon>
        <taxon>Alphaproteobacteria</taxon>
        <taxon>Rhodobacterales</taxon>
        <taxon>Paracoccaceae</taxon>
        <taxon>Antarcticimicrobium</taxon>
    </lineage>
</organism>
<dbReference type="GO" id="GO:0051537">
    <property type="term" value="F:2 iron, 2 sulfur cluster binding"/>
    <property type="evidence" value="ECO:0007669"/>
    <property type="project" value="InterPro"/>
</dbReference>
<dbReference type="InterPro" id="IPR012675">
    <property type="entry name" value="Beta-grasp_dom_sf"/>
</dbReference>
<dbReference type="Pfam" id="PF00111">
    <property type="entry name" value="Fer2"/>
    <property type="match status" value="1"/>
</dbReference>